<dbReference type="AlphaFoldDB" id="E1QG35"/>
<dbReference type="Proteomes" id="UP000009047">
    <property type="component" value="Chromosome"/>
</dbReference>
<dbReference type="PRINTS" id="PR01271">
    <property type="entry name" value="HISDACETLASE"/>
</dbReference>
<organism evidence="7 8">
    <name type="scientific">Desulfarculus baarsii (strain ATCC 33931 / DSM 2075 / LMG 7858 / VKM B-1802 / 2st14)</name>
    <dbReference type="NCBI Taxonomy" id="644282"/>
    <lineage>
        <taxon>Bacteria</taxon>
        <taxon>Pseudomonadati</taxon>
        <taxon>Thermodesulfobacteriota</taxon>
        <taxon>Desulfarculia</taxon>
        <taxon>Desulfarculales</taxon>
        <taxon>Desulfarculaceae</taxon>
        <taxon>Desulfarculus</taxon>
    </lineage>
</organism>
<dbReference type="GO" id="GO:0045150">
    <property type="term" value="P:acetoin catabolic process"/>
    <property type="evidence" value="ECO:0007669"/>
    <property type="project" value="UniProtKB-UniPathway"/>
</dbReference>
<dbReference type="PANTHER" id="PTHR10625:SF10">
    <property type="entry name" value="HISTONE DEACETYLASE HDAC1"/>
    <property type="match status" value="1"/>
</dbReference>
<dbReference type="GO" id="GO:0040029">
    <property type="term" value="P:epigenetic regulation of gene expression"/>
    <property type="evidence" value="ECO:0007669"/>
    <property type="project" value="TreeGrafter"/>
</dbReference>
<reference evidence="7 8" key="1">
    <citation type="journal article" date="2010" name="Stand. Genomic Sci.">
        <title>Complete genome sequence of Desulfarculus baarsii type strain (2st14).</title>
        <authorList>
            <person name="Sun H."/>
            <person name="Spring S."/>
            <person name="Lapidus A."/>
            <person name="Davenport K."/>
            <person name="Del Rio T.G."/>
            <person name="Tice H."/>
            <person name="Nolan M."/>
            <person name="Copeland A."/>
            <person name="Cheng J.F."/>
            <person name="Lucas S."/>
            <person name="Tapia R."/>
            <person name="Goodwin L."/>
            <person name="Pitluck S."/>
            <person name="Ivanova N."/>
            <person name="Pagani I."/>
            <person name="Mavromatis K."/>
            <person name="Ovchinnikova G."/>
            <person name="Pati A."/>
            <person name="Chen A."/>
            <person name="Palaniappan K."/>
            <person name="Hauser L."/>
            <person name="Chang Y.J."/>
            <person name="Jeffries C.D."/>
            <person name="Detter J.C."/>
            <person name="Han C."/>
            <person name="Rohde M."/>
            <person name="Brambilla E."/>
            <person name="Goker M."/>
            <person name="Woyke T."/>
            <person name="Bristow J."/>
            <person name="Eisen J.A."/>
            <person name="Markowitz V."/>
            <person name="Hugenholtz P."/>
            <person name="Kyrpides N.C."/>
            <person name="Klenk H.P."/>
            <person name="Land M."/>
        </authorList>
    </citation>
    <scope>NUCLEOTIDE SEQUENCE [LARGE SCALE GENOMIC DNA]</scope>
    <source>
        <strain evidence="8">ATCC 33931 / DSM 2075 / LMG 7858 / VKM B-1802 / 2st14</strain>
    </source>
</reference>
<keyword evidence="8" id="KW-1185">Reference proteome</keyword>
<dbReference type="InterPro" id="IPR003085">
    <property type="entry name" value="AcuC"/>
</dbReference>
<dbReference type="PANTHER" id="PTHR10625">
    <property type="entry name" value="HISTONE DEACETYLASE HDAC1-RELATED"/>
    <property type="match status" value="1"/>
</dbReference>
<sequence length="379" mass="41231">MIGPNLGAAYVYSDEFARFDFGPGHPLRVQRLALAHQLITDCGLDAPALPAFPASDDQMATFHDRRYLDTLRELSESPVPPPFAMFGLGGKDNPVFPGVYEWAALSAGASLAAAELLLAGRPAVFSMAGGMHHAMAARASGFCYVNDINLAIMRLLAQGRRVVYIDLDAHHGDGVQWAFYGSDKVLCISLHQNPETLFPGSGVLEEIGRGQGVGFNVNIPLWPHTDDDLYVRAFEELVPPLVEAFRPDCVVSQTGVDSLMGDPLANLNLTTQGLGRCLLDLRQMAQGRWLALGGGGYDLANVARGWALAWAIISGQEDKLPEEMPKNFVQAHKLGRDRRMLLDPPGALRGRYWPRAAEEAKSSIKFVREKVFPLLGAKG</sequence>
<dbReference type="InterPro" id="IPR037138">
    <property type="entry name" value="His_deacetylse_dom_sf"/>
</dbReference>
<evidence type="ECO:0000256" key="5">
    <source>
        <dbReference type="ARBA" id="ARBA00022801"/>
    </source>
</evidence>
<dbReference type="PRINTS" id="PR01270">
    <property type="entry name" value="HDASUPER"/>
</dbReference>
<feature type="domain" description="Histone deacetylase" evidence="6">
    <location>
        <begin position="25"/>
        <end position="312"/>
    </location>
</feature>
<dbReference type="InterPro" id="IPR023696">
    <property type="entry name" value="Ureohydrolase_dom_sf"/>
</dbReference>
<dbReference type="RefSeq" id="WP_013258098.1">
    <property type="nucleotide sequence ID" value="NC_014365.1"/>
</dbReference>
<keyword evidence="5" id="KW-0378">Hydrolase</keyword>
<dbReference type="STRING" id="644282.Deba_1277"/>
<comment type="pathway">
    <text evidence="1">Ketone degradation; acetoin degradation.</text>
</comment>
<name>E1QG35_DESB2</name>
<evidence type="ECO:0000313" key="7">
    <source>
        <dbReference type="EMBL" id="ADK84645.1"/>
    </source>
</evidence>
<dbReference type="Pfam" id="PF00850">
    <property type="entry name" value="Hist_deacetyl"/>
    <property type="match status" value="1"/>
</dbReference>
<keyword evidence="4" id="KW-0006">Acetoin catabolism</keyword>
<dbReference type="HOGENOM" id="CLU_007727_8_0_7"/>
<evidence type="ECO:0000256" key="1">
    <source>
        <dbReference type="ARBA" id="ARBA00005101"/>
    </source>
</evidence>
<proteinExistence type="inferred from homology"/>
<comment type="similarity">
    <text evidence="2">Belongs to the histone deacetylase family.</text>
</comment>
<evidence type="ECO:0000313" key="8">
    <source>
        <dbReference type="Proteomes" id="UP000009047"/>
    </source>
</evidence>
<dbReference type="SUPFAM" id="SSF52768">
    <property type="entry name" value="Arginase/deacetylase"/>
    <property type="match status" value="1"/>
</dbReference>
<dbReference type="KEGG" id="dbr:Deba_1277"/>
<dbReference type="EMBL" id="CP002085">
    <property type="protein sequence ID" value="ADK84645.1"/>
    <property type="molecule type" value="Genomic_DNA"/>
</dbReference>
<evidence type="ECO:0000256" key="2">
    <source>
        <dbReference type="ARBA" id="ARBA00005947"/>
    </source>
</evidence>
<gene>
    <name evidence="7" type="ordered locus">Deba_1277</name>
</gene>
<dbReference type="InterPro" id="IPR003084">
    <property type="entry name" value="HDAC_I/II"/>
</dbReference>
<dbReference type="CDD" id="cd09994">
    <property type="entry name" value="HDAC_AcuC_like"/>
    <property type="match status" value="1"/>
</dbReference>
<dbReference type="Gene3D" id="3.40.800.20">
    <property type="entry name" value="Histone deacetylase domain"/>
    <property type="match status" value="1"/>
</dbReference>
<evidence type="ECO:0000259" key="6">
    <source>
        <dbReference type="Pfam" id="PF00850"/>
    </source>
</evidence>
<dbReference type="eggNOG" id="COG0123">
    <property type="taxonomic scope" value="Bacteria"/>
</dbReference>
<dbReference type="GO" id="GO:0004407">
    <property type="term" value="F:histone deacetylase activity"/>
    <property type="evidence" value="ECO:0007669"/>
    <property type="project" value="InterPro"/>
</dbReference>
<dbReference type="UniPathway" id="UPA00040"/>
<dbReference type="InterPro" id="IPR023801">
    <property type="entry name" value="His_deacetylse_dom"/>
</dbReference>
<dbReference type="InterPro" id="IPR000286">
    <property type="entry name" value="HDACs"/>
</dbReference>
<accession>E1QG35</accession>
<protein>
    <recommendedName>
        <fullName evidence="3">Acetoin utilization protein AcuC</fullName>
    </recommendedName>
</protein>
<evidence type="ECO:0000256" key="3">
    <source>
        <dbReference type="ARBA" id="ARBA00020218"/>
    </source>
</evidence>
<evidence type="ECO:0000256" key="4">
    <source>
        <dbReference type="ARBA" id="ARBA00022627"/>
    </source>
</evidence>
<dbReference type="GO" id="GO:0016787">
    <property type="term" value="F:hydrolase activity"/>
    <property type="evidence" value="ECO:0007669"/>
    <property type="project" value="UniProtKB-KW"/>
</dbReference>